<comment type="caution">
    <text evidence="2">The sequence shown here is derived from an EMBL/GenBank/DDBJ whole genome shotgun (WGS) entry which is preliminary data.</text>
</comment>
<name>A0AAD7BMP2_9AGAR</name>
<evidence type="ECO:0000256" key="1">
    <source>
        <dbReference type="SAM" id="MobiDB-lite"/>
    </source>
</evidence>
<feature type="region of interest" description="Disordered" evidence="1">
    <location>
        <begin position="1"/>
        <end position="39"/>
    </location>
</feature>
<dbReference type="Gene3D" id="3.40.30.10">
    <property type="entry name" value="Glutaredoxin"/>
    <property type="match status" value="1"/>
</dbReference>
<dbReference type="Pfam" id="PF13911">
    <property type="entry name" value="AhpC-TSA_2"/>
    <property type="match status" value="1"/>
</dbReference>
<evidence type="ECO:0008006" key="4">
    <source>
        <dbReference type="Google" id="ProtNLM"/>
    </source>
</evidence>
<evidence type="ECO:0000313" key="2">
    <source>
        <dbReference type="EMBL" id="KAJ7625550.1"/>
    </source>
</evidence>
<dbReference type="SUPFAM" id="SSF52833">
    <property type="entry name" value="Thioredoxin-like"/>
    <property type="match status" value="1"/>
</dbReference>
<dbReference type="InterPro" id="IPR036249">
    <property type="entry name" value="Thioredoxin-like_sf"/>
</dbReference>
<organism evidence="2 3">
    <name type="scientific">Roridomyces roridus</name>
    <dbReference type="NCBI Taxonomy" id="1738132"/>
    <lineage>
        <taxon>Eukaryota</taxon>
        <taxon>Fungi</taxon>
        <taxon>Dikarya</taxon>
        <taxon>Basidiomycota</taxon>
        <taxon>Agaricomycotina</taxon>
        <taxon>Agaricomycetes</taxon>
        <taxon>Agaricomycetidae</taxon>
        <taxon>Agaricales</taxon>
        <taxon>Marasmiineae</taxon>
        <taxon>Mycenaceae</taxon>
        <taxon>Roridomyces</taxon>
    </lineage>
</organism>
<dbReference type="PANTHER" id="PTHR42336:SF1">
    <property type="entry name" value="ALKYL HYDROPEROXIDE REDUCTASE SUBUNIT C_ THIOL SPECIFIC ANTIOXIDANT DOMAIN-CONTAINING PROTEIN"/>
    <property type="match status" value="1"/>
</dbReference>
<evidence type="ECO:0000313" key="3">
    <source>
        <dbReference type="Proteomes" id="UP001221142"/>
    </source>
</evidence>
<sequence length="197" mass="20985">MTFLQELNSYRVPKAKPTSPPPAVGSKAPSLDGLRMPSPDKRPTIVTFLRHCGCPFAEKTFRLLSAKAAATPGIRFVAVSHSDQAATDGWLTAIGGADSQVQVVVDAERELFAAWGLGLSSLGDWLSPRTLSAVYRLGKSEGIWNRPTESGSRWQKAGSFGVDGEGIVKWGVVSKGADEIGDFEEAVRALDAASARL</sequence>
<dbReference type="EMBL" id="JARKIF010000012">
    <property type="protein sequence ID" value="KAJ7625550.1"/>
    <property type="molecule type" value="Genomic_DNA"/>
</dbReference>
<gene>
    <name evidence="2" type="ORF">FB45DRAFT_921739</name>
</gene>
<accession>A0AAD7BMP2</accession>
<dbReference type="AlphaFoldDB" id="A0AAD7BMP2"/>
<keyword evidence="3" id="KW-1185">Reference proteome</keyword>
<reference evidence="2" key="1">
    <citation type="submission" date="2023-03" db="EMBL/GenBank/DDBJ databases">
        <title>Massive genome expansion in bonnet fungi (Mycena s.s.) driven by repeated elements and novel gene families across ecological guilds.</title>
        <authorList>
            <consortium name="Lawrence Berkeley National Laboratory"/>
            <person name="Harder C.B."/>
            <person name="Miyauchi S."/>
            <person name="Viragh M."/>
            <person name="Kuo A."/>
            <person name="Thoen E."/>
            <person name="Andreopoulos B."/>
            <person name="Lu D."/>
            <person name="Skrede I."/>
            <person name="Drula E."/>
            <person name="Henrissat B."/>
            <person name="Morin E."/>
            <person name="Kohler A."/>
            <person name="Barry K."/>
            <person name="LaButti K."/>
            <person name="Morin E."/>
            <person name="Salamov A."/>
            <person name="Lipzen A."/>
            <person name="Mereny Z."/>
            <person name="Hegedus B."/>
            <person name="Baldrian P."/>
            <person name="Stursova M."/>
            <person name="Weitz H."/>
            <person name="Taylor A."/>
            <person name="Grigoriev I.V."/>
            <person name="Nagy L.G."/>
            <person name="Martin F."/>
            <person name="Kauserud H."/>
        </authorList>
    </citation>
    <scope>NUCLEOTIDE SEQUENCE</scope>
    <source>
        <strain evidence="2">9284</strain>
    </source>
</reference>
<dbReference type="PANTHER" id="PTHR42336">
    <property type="entry name" value="THIOREDOXIN DOMAIN-CONTAINING PROTEIN-RELATED"/>
    <property type="match status" value="1"/>
</dbReference>
<protein>
    <recommendedName>
        <fullName evidence="4">Thioredoxin domain-containing protein</fullName>
    </recommendedName>
</protein>
<dbReference type="InterPro" id="IPR032801">
    <property type="entry name" value="PXL2A/B/C"/>
</dbReference>
<proteinExistence type="predicted"/>
<dbReference type="Proteomes" id="UP001221142">
    <property type="component" value="Unassembled WGS sequence"/>
</dbReference>